<name>A0AAW0QDC3_9PEZI</name>
<accession>A0AAW0QDC3</accession>
<protein>
    <recommendedName>
        <fullName evidence="1">2EXR domain-containing protein</fullName>
    </recommendedName>
</protein>
<evidence type="ECO:0000259" key="1">
    <source>
        <dbReference type="Pfam" id="PF20150"/>
    </source>
</evidence>
<gene>
    <name evidence="2" type="ORF">PG999_012697</name>
</gene>
<sequence>MSLSAPGCLGGISGTSETGSAPGFPHFRLLPPELRSMIWREVLLAAYGDRAAIILGGYTVLASDDHVEDEAASVGLARVQRQTVRITSEMLPCSAFLVNRESRRVAKALYSVCLPICCTAVAAPALHRGVAANGGRSATHSPFSTGPLGYVHVSPALDYFVLINDHKVRDEYAYQPNAWFDPQPPTCLQKAAGHEKIPAWTVGIKNLLVVTWDNFRDFDKPEYFTDAAELSVDPLMDLAFGQYSDRIHLYIHQDRYPADRNLLNHKGWGSVTELLDRYPGQSHRVPPLINIA</sequence>
<dbReference type="Pfam" id="PF20150">
    <property type="entry name" value="2EXR"/>
    <property type="match status" value="1"/>
</dbReference>
<dbReference type="AlphaFoldDB" id="A0AAW0QDC3"/>
<dbReference type="Proteomes" id="UP001392437">
    <property type="component" value="Unassembled WGS sequence"/>
</dbReference>
<evidence type="ECO:0000313" key="2">
    <source>
        <dbReference type="EMBL" id="KAK8096753.1"/>
    </source>
</evidence>
<proteinExistence type="predicted"/>
<feature type="domain" description="2EXR" evidence="1">
    <location>
        <begin position="24"/>
        <end position="115"/>
    </location>
</feature>
<dbReference type="EMBL" id="JAQQWP010000010">
    <property type="protein sequence ID" value="KAK8096753.1"/>
    <property type="molecule type" value="Genomic_DNA"/>
</dbReference>
<keyword evidence="3" id="KW-1185">Reference proteome</keyword>
<organism evidence="2 3">
    <name type="scientific">Apiospora kogelbergensis</name>
    <dbReference type="NCBI Taxonomy" id="1337665"/>
    <lineage>
        <taxon>Eukaryota</taxon>
        <taxon>Fungi</taxon>
        <taxon>Dikarya</taxon>
        <taxon>Ascomycota</taxon>
        <taxon>Pezizomycotina</taxon>
        <taxon>Sordariomycetes</taxon>
        <taxon>Xylariomycetidae</taxon>
        <taxon>Amphisphaeriales</taxon>
        <taxon>Apiosporaceae</taxon>
        <taxon>Apiospora</taxon>
    </lineage>
</organism>
<reference evidence="2 3" key="1">
    <citation type="submission" date="2023-01" db="EMBL/GenBank/DDBJ databases">
        <title>Analysis of 21 Apiospora genomes using comparative genomics revels a genus with tremendous synthesis potential of carbohydrate active enzymes and secondary metabolites.</title>
        <authorList>
            <person name="Sorensen T."/>
        </authorList>
    </citation>
    <scope>NUCLEOTIDE SEQUENCE [LARGE SCALE GENOMIC DNA]</scope>
    <source>
        <strain evidence="2 3">CBS 117206</strain>
    </source>
</reference>
<evidence type="ECO:0000313" key="3">
    <source>
        <dbReference type="Proteomes" id="UP001392437"/>
    </source>
</evidence>
<dbReference type="InterPro" id="IPR045518">
    <property type="entry name" value="2EXR"/>
</dbReference>
<comment type="caution">
    <text evidence="2">The sequence shown here is derived from an EMBL/GenBank/DDBJ whole genome shotgun (WGS) entry which is preliminary data.</text>
</comment>